<dbReference type="RefSeq" id="XP_026608849.1">
    <property type="nucleotide sequence ID" value="XM_026743004.1"/>
</dbReference>
<gene>
    <name evidence="2" type="ORF">DSM5745_00988</name>
</gene>
<dbReference type="EMBL" id="PVWQ01000001">
    <property type="protein sequence ID" value="RDW93666.1"/>
    <property type="molecule type" value="Genomic_DNA"/>
</dbReference>
<feature type="chain" id="PRO_5017658578" evidence="1">
    <location>
        <begin position="18"/>
        <end position="121"/>
    </location>
</feature>
<dbReference type="AlphaFoldDB" id="A0A3D8T532"/>
<evidence type="ECO:0000313" key="3">
    <source>
        <dbReference type="Proteomes" id="UP000256690"/>
    </source>
</evidence>
<sequence length="121" mass="12412">MKLSILTAATLALPALAQLRPPIQFPGLGECPDECISIRIPTSGALMACCGTAEGCVDCGPDCTASCASGRYGACVSLGDTETTCSTGCEEMCQSELVYTQDYTLCNVGGHPLEPTPEGCP</sequence>
<dbReference type="GeneID" id="38111358"/>
<keyword evidence="3" id="KW-1185">Reference proteome</keyword>
<organism evidence="2 3">
    <name type="scientific">Aspergillus mulundensis</name>
    <dbReference type="NCBI Taxonomy" id="1810919"/>
    <lineage>
        <taxon>Eukaryota</taxon>
        <taxon>Fungi</taxon>
        <taxon>Dikarya</taxon>
        <taxon>Ascomycota</taxon>
        <taxon>Pezizomycotina</taxon>
        <taxon>Eurotiomycetes</taxon>
        <taxon>Eurotiomycetidae</taxon>
        <taxon>Eurotiales</taxon>
        <taxon>Aspergillaceae</taxon>
        <taxon>Aspergillus</taxon>
        <taxon>Aspergillus subgen. Nidulantes</taxon>
    </lineage>
</organism>
<dbReference type="OrthoDB" id="5403445at2759"/>
<protein>
    <submittedName>
        <fullName evidence="2">Uncharacterized protein</fullName>
    </submittedName>
</protein>
<dbReference type="Proteomes" id="UP000256690">
    <property type="component" value="Unassembled WGS sequence"/>
</dbReference>
<keyword evidence="1" id="KW-0732">Signal</keyword>
<proteinExistence type="predicted"/>
<evidence type="ECO:0000313" key="2">
    <source>
        <dbReference type="EMBL" id="RDW93666.1"/>
    </source>
</evidence>
<comment type="caution">
    <text evidence="2">The sequence shown here is derived from an EMBL/GenBank/DDBJ whole genome shotgun (WGS) entry which is preliminary data.</text>
</comment>
<accession>A0A3D8T532</accession>
<reference evidence="2 3" key="1">
    <citation type="journal article" date="2018" name="IMA Fungus">
        <title>IMA Genome-F 9: Draft genome sequence of Annulohypoxylon stygium, Aspergillus mulundensis, Berkeleyomyces basicola (syn. Thielaviopsis basicola), Ceratocystis smalleyi, two Cercospora beticola strains, Coleophoma cylindrospora, Fusarium fracticaudum, Phialophora cf. hyalina, and Morchella septimelata.</title>
        <authorList>
            <person name="Wingfield B.D."/>
            <person name="Bills G.F."/>
            <person name="Dong Y."/>
            <person name="Huang W."/>
            <person name="Nel W.J."/>
            <person name="Swalarsk-Parry B.S."/>
            <person name="Vaghefi N."/>
            <person name="Wilken P.M."/>
            <person name="An Z."/>
            <person name="de Beer Z.W."/>
            <person name="De Vos L."/>
            <person name="Chen L."/>
            <person name="Duong T.A."/>
            <person name="Gao Y."/>
            <person name="Hammerbacher A."/>
            <person name="Kikkert J.R."/>
            <person name="Li Y."/>
            <person name="Li H."/>
            <person name="Li K."/>
            <person name="Li Q."/>
            <person name="Liu X."/>
            <person name="Ma X."/>
            <person name="Naidoo K."/>
            <person name="Pethybridge S.J."/>
            <person name="Sun J."/>
            <person name="Steenkamp E.T."/>
            <person name="van der Nest M.A."/>
            <person name="van Wyk S."/>
            <person name="Wingfield M.J."/>
            <person name="Xiong C."/>
            <person name="Yue Q."/>
            <person name="Zhang X."/>
        </authorList>
    </citation>
    <scope>NUCLEOTIDE SEQUENCE [LARGE SCALE GENOMIC DNA]</scope>
    <source>
        <strain evidence="2 3">DSM 5745</strain>
    </source>
</reference>
<feature type="signal peptide" evidence="1">
    <location>
        <begin position="1"/>
        <end position="17"/>
    </location>
</feature>
<name>A0A3D8T532_9EURO</name>
<evidence type="ECO:0000256" key="1">
    <source>
        <dbReference type="SAM" id="SignalP"/>
    </source>
</evidence>